<proteinExistence type="predicted"/>
<dbReference type="Proteomes" id="UP000595437">
    <property type="component" value="Chromosome 21"/>
</dbReference>
<evidence type="ECO:0000313" key="2">
    <source>
        <dbReference type="Proteomes" id="UP000595437"/>
    </source>
</evidence>
<protein>
    <submittedName>
        <fullName evidence="1">Uncharacterized protein</fullName>
    </submittedName>
</protein>
<reference evidence="2" key="1">
    <citation type="submission" date="2021-01" db="EMBL/GenBank/DDBJ databases">
        <title>Caligus Genome Assembly.</title>
        <authorList>
            <person name="Gallardo-Escarate C."/>
        </authorList>
    </citation>
    <scope>NUCLEOTIDE SEQUENCE [LARGE SCALE GENOMIC DNA]</scope>
</reference>
<accession>A0A7T8GL52</accession>
<organism evidence="1 2">
    <name type="scientific">Caligus rogercresseyi</name>
    <name type="common">Sea louse</name>
    <dbReference type="NCBI Taxonomy" id="217165"/>
    <lineage>
        <taxon>Eukaryota</taxon>
        <taxon>Metazoa</taxon>
        <taxon>Ecdysozoa</taxon>
        <taxon>Arthropoda</taxon>
        <taxon>Crustacea</taxon>
        <taxon>Multicrustacea</taxon>
        <taxon>Hexanauplia</taxon>
        <taxon>Copepoda</taxon>
        <taxon>Siphonostomatoida</taxon>
        <taxon>Caligidae</taxon>
        <taxon>Caligus</taxon>
    </lineage>
</organism>
<dbReference type="AlphaFoldDB" id="A0A7T8GL52"/>
<sequence length="94" mass="10774">TPRRCNRYIRLSPLLHDPIRLAKRTRSMGTSPLPLLTPALPFPPSRPVPVPQVKVLFSGMMTLGPTKTPQLVMKRVSEDELFDHLRKLRDHCHD</sequence>
<keyword evidence="2" id="KW-1185">Reference proteome</keyword>
<name>A0A7T8GL52_CALRO</name>
<gene>
    <name evidence="1" type="ORF">FKW44_025052</name>
</gene>
<evidence type="ECO:0000313" key="1">
    <source>
        <dbReference type="EMBL" id="QQP31443.1"/>
    </source>
</evidence>
<dbReference type="EMBL" id="CP045910">
    <property type="protein sequence ID" value="QQP31443.1"/>
    <property type="molecule type" value="Genomic_DNA"/>
</dbReference>
<feature type="non-terminal residue" evidence="1">
    <location>
        <position position="94"/>
    </location>
</feature>
<feature type="non-terminal residue" evidence="1">
    <location>
        <position position="1"/>
    </location>
</feature>